<sequence>MAAVRITMHMILCMAWHLSMWVVQSMRLNSAFITVAIATIGVSATNYSVAIYKSEIAEPQLCEGNLPSGATACTSCCHFYSDIQNHLHTVSFDTGTSKKKWALRFYQSSGCQGVLKPEYHGSTNGWKEVPSSLHKARSLRVCVPSY</sequence>
<dbReference type="Proteomes" id="UP000790709">
    <property type="component" value="Unassembled WGS sequence"/>
</dbReference>
<evidence type="ECO:0000313" key="2">
    <source>
        <dbReference type="Proteomes" id="UP000790709"/>
    </source>
</evidence>
<accession>A0ACB8BS74</accession>
<gene>
    <name evidence="1" type="ORF">BV22DRAFT_215652</name>
</gene>
<comment type="caution">
    <text evidence="1">The sequence shown here is derived from an EMBL/GenBank/DDBJ whole genome shotgun (WGS) entry which is preliminary data.</text>
</comment>
<dbReference type="EMBL" id="MU266354">
    <property type="protein sequence ID" value="KAH7928376.1"/>
    <property type="molecule type" value="Genomic_DNA"/>
</dbReference>
<reference evidence="1" key="1">
    <citation type="journal article" date="2021" name="New Phytol.">
        <title>Evolutionary innovations through gain and loss of genes in the ectomycorrhizal Boletales.</title>
        <authorList>
            <person name="Wu G."/>
            <person name="Miyauchi S."/>
            <person name="Morin E."/>
            <person name="Kuo A."/>
            <person name="Drula E."/>
            <person name="Varga T."/>
            <person name="Kohler A."/>
            <person name="Feng B."/>
            <person name="Cao Y."/>
            <person name="Lipzen A."/>
            <person name="Daum C."/>
            <person name="Hundley H."/>
            <person name="Pangilinan J."/>
            <person name="Johnson J."/>
            <person name="Barry K."/>
            <person name="LaButti K."/>
            <person name="Ng V."/>
            <person name="Ahrendt S."/>
            <person name="Min B."/>
            <person name="Choi I.G."/>
            <person name="Park H."/>
            <person name="Plett J.M."/>
            <person name="Magnuson J."/>
            <person name="Spatafora J.W."/>
            <person name="Nagy L.G."/>
            <person name="Henrissat B."/>
            <person name="Grigoriev I.V."/>
            <person name="Yang Z.L."/>
            <person name="Xu J."/>
            <person name="Martin F.M."/>
        </authorList>
    </citation>
    <scope>NUCLEOTIDE SEQUENCE</scope>
    <source>
        <strain evidence="1">KUC20120723A-06</strain>
    </source>
</reference>
<keyword evidence="2" id="KW-1185">Reference proteome</keyword>
<organism evidence="1 2">
    <name type="scientific">Leucogyrophana mollusca</name>
    <dbReference type="NCBI Taxonomy" id="85980"/>
    <lineage>
        <taxon>Eukaryota</taxon>
        <taxon>Fungi</taxon>
        <taxon>Dikarya</taxon>
        <taxon>Basidiomycota</taxon>
        <taxon>Agaricomycotina</taxon>
        <taxon>Agaricomycetes</taxon>
        <taxon>Agaricomycetidae</taxon>
        <taxon>Boletales</taxon>
        <taxon>Boletales incertae sedis</taxon>
        <taxon>Leucogyrophana</taxon>
    </lineage>
</organism>
<protein>
    <submittedName>
        <fullName evidence="1">Uncharacterized protein</fullName>
    </submittedName>
</protein>
<proteinExistence type="predicted"/>
<evidence type="ECO:0000313" key="1">
    <source>
        <dbReference type="EMBL" id="KAH7928376.1"/>
    </source>
</evidence>
<name>A0ACB8BS74_9AGAM</name>